<dbReference type="PROSITE" id="PS51327">
    <property type="entry name" value="DICER_DSRBF"/>
    <property type="match status" value="1"/>
</dbReference>
<dbReference type="InterPro" id="IPR001650">
    <property type="entry name" value="Helicase_C-like"/>
</dbReference>
<dbReference type="InParanoid" id="A0A1U7Z9Y8"/>
<dbReference type="GO" id="GO:0030422">
    <property type="term" value="P:siRNA processing"/>
    <property type="evidence" value="ECO:0000318"/>
    <property type="project" value="GO_Central"/>
</dbReference>
<dbReference type="InterPro" id="IPR003100">
    <property type="entry name" value="PAZ_dom"/>
</dbReference>
<keyword evidence="12" id="KW-0460">Magnesium</keyword>
<dbReference type="Pfam" id="PF00636">
    <property type="entry name" value="Ribonuclease_3"/>
    <property type="match status" value="2"/>
</dbReference>
<dbReference type="CDD" id="cd00593">
    <property type="entry name" value="RIBOc"/>
    <property type="match status" value="2"/>
</dbReference>
<dbReference type="Gene3D" id="3.30.160.380">
    <property type="entry name" value="Dicer dimerisation domain"/>
    <property type="match status" value="1"/>
</dbReference>
<evidence type="ECO:0000256" key="4">
    <source>
        <dbReference type="ARBA" id="ARBA00022722"/>
    </source>
</evidence>
<feature type="domain" description="Helicase ATP-binding" evidence="22">
    <location>
        <begin position="26"/>
        <end position="191"/>
    </location>
</feature>
<keyword evidence="6" id="KW-0677">Repeat</keyword>
<dbReference type="OrthoDB" id="6513042at2759"/>
<evidence type="ECO:0000256" key="12">
    <source>
        <dbReference type="ARBA" id="ARBA00022842"/>
    </source>
</evidence>
<keyword evidence="15" id="KW-0464">Manganese</keyword>
<dbReference type="PROSITE" id="PS50821">
    <property type="entry name" value="PAZ"/>
    <property type="match status" value="1"/>
</dbReference>
<dbReference type="SMART" id="SM00490">
    <property type="entry name" value="HELICc"/>
    <property type="match status" value="1"/>
</dbReference>
<evidence type="ECO:0000256" key="9">
    <source>
        <dbReference type="ARBA" id="ARBA00022801"/>
    </source>
</evidence>
<dbReference type="GO" id="GO:0003723">
    <property type="term" value="F:RNA binding"/>
    <property type="evidence" value="ECO:0000318"/>
    <property type="project" value="GO_Central"/>
</dbReference>
<evidence type="ECO:0000256" key="15">
    <source>
        <dbReference type="ARBA" id="ARBA00023211"/>
    </source>
</evidence>
<evidence type="ECO:0000259" key="21">
    <source>
        <dbReference type="PROSITE" id="PS50821"/>
    </source>
</evidence>
<evidence type="ECO:0000259" key="20">
    <source>
        <dbReference type="PROSITE" id="PS50142"/>
    </source>
</evidence>
<comment type="cofactor">
    <cofactor evidence="2">
        <name>Mg(2+)</name>
        <dbReference type="ChEBI" id="CHEBI:18420"/>
    </cofactor>
</comment>
<dbReference type="SUPFAM" id="SSF54768">
    <property type="entry name" value="dsRNA-binding domain-like"/>
    <property type="match status" value="1"/>
</dbReference>
<keyword evidence="10" id="KW-0347">Helicase</keyword>
<dbReference type="SMART" id="SM00949">
    <property type="entry name" value="PAZ"/>
    <property type="match status" value="1"/>
</dbReference>
<keyword evidence="14" id="KW-0943">RNA-mediated gene silencing</keyword>
<dbReference type="InterPro" id="IPR036085">
    <property type="entry name" value="PAZ_dom_sf"/>
</dbReference>
<dbReference type="SMART" id="SM00358">
    <property type="entry name" value="DSRM"/>
    <property type="match status" value="1"/>
</dbReference>
<dbReference type="Pfam" id="PF00271">
    <property type="entry name" value="Helicase_C"/>
    <property type="match status" value="1"/>
</dbReference>
<dbReference type="FunFam" id="3.30.160.380:FF:000001">
    <property type="entry name" value="Endoribonuclease dicer-like 1"/>
    <property type="match status" value="1"/>
</dbReference>
<evidence type="ECO:0000256" key="17">
    <source>
        <dbReference type="ARBA" id="ARBA00035116"/>
    </source>
</evidence>
<evidence type="ECO:0000256" key="11">
    <source>
        <dbReference type="ARBA" id="ARBA00022840"/>
    </source>
</evidence>
<dbReference type="SMART" id="SM00487">
    <property type="entry name" value="DEXDc"/>
    <property type="match status" value="1"/>
</dbReference>
<evidence type="ECO:0000256" key="5">
    <source>
        <dbReference type="ARBA" id="ARBA00022723"/>
    </source>
</evidence>
<accession>A0A1U7Z9Y8</accession>
<dbReference type="FunFam" id="3.40.50.300:FF:000420">
    <property type="entry name" value="Endoribonuclease dicer-like 1"/>
    <property type="match status" value="1"/>
</dbReference>
<evidence type="ECO:0000259" key="23">
    <source>
        <dbReference type="PROSITE" id="PS51194"/>
    </source>
</evidence>
<dbReference type="CDD" id="cd18034">
    <property type="entry name" value="DEXHc_dicer"/>
    <property type="match status" value="1"/>
</dbReference>
<comment type="subcellular location">
    <subcellularLocation>
        <location evidence="3">Nucleus</location>
    </subcellularLocation>
</comment>
<dbReference type="OMA" id="HFCAVIP"/>
<dbReference type="GO" id="GO:0005524">
    <property type="term" value="F:ATP binding"/>
    <property type="evidence" value="ECO:0007669"/>
    <property type="project" value="UniProtKB-KW"/>
</dbReference>
<dbReference type="eggNOG" id="KOG0701">
    <property type="taxonomic scope" value="Eukaryota"/>
</dbReference>
<dbReference type="PROSITE" id="PS50142">
    <property type="entry name" value="RNASE_3_2"/>
    <property type="match status" value="2"/>
</dbReference>
<dbReference type="InterPro" id="IPR000999">
    <property type="entry name" value="RNase_III_dom"/>
</dbReference>
<dbReference type="GO" id="GO:0004525">
    <property type="term" value="F:ribonuclease III activity"/>
    <property type="evidence" value="ECO:0000318"/>
    <property type="project" value="GO_Central"/>
</dbReference>
<evidence type="ECO:0000259" key="19">
    <source>
        <dbReference type="PROSITE" id="PS50137"/>
    </source>
</evidence>
<dbReference type="Pfam" id="PF00270">
    <property type="entry name" value="DEAD"/>
    <property type="match status" value="1"/>
</dbReference>
<name>A0A1U7Z9Y8_NELNU</name>
<evidence type="ECO:0000313" key="25">
    <source>
        <dbReference type="Proteomes" id="UP000189703"/>
    </source>
</evidence>
<dbReference type="GO" id="GO:0004386">
    <property type="term" value="F:helicase activity"/>
    <property type="evidence" value="ECO:0007669"/>
    <property type="project" value="UniProtKB-KW"/>
</dbReference>
<comment type="similarity">
    <text evidence="17 18">Belongs to the helicase family. Dicer subfamily.</text>
</comment>
<dbReference type="GO" id="GO:0046872">
    <property type="term" value="F:metal ion binding"/>
    <property type="evidence" value="ECO:0007669"/>
    <property type="project" value="UniProtKB-KW"/>
</dbReference>
<evidence type="ECO:0000256" key="8">
    <source>
        <dbReference type="ARBA" id="ARBA00022759"/>
    </source>
</evidence>
<dbReference type="Pfam" id="PF02170">
    <property type="entry name" value="PAZ"/>
    <property type="match status" value="1"/>
</dbReference>
<dbReference type="InterPro" id="IPR036389">
    <property type="entry name" value="RNase_III_sf"/>
</dbReference>
<dbReference type="SUPFAM" id="SSF52540">
    <property type="entry name" value="P-loop containing nucleoside triphosphate hydrolases"/>
    <property type="match status" value="1"/>
</dbReference>
<evidence type="ECO:0000256" key="3">
    <source>
        <dbReference type="ARBA" id="ARBA00004123"/>
    </source>
</evidence>
<feature type="domain" description="RNase III" evidence="20">
    <location>
        <begin position="1149"/>
        <end position="1296"/>
    </location>
</feature>
<keyword evidence="4" id="KW-0540">Nuclease</keyword>
<reference evidence="26" key="1">
    <citation type="submission" date="2025-08" db="UniProtKB">
        <authorList>
            <consortium name="RefSeq"/>
        </authorList>
    </citation>
    <scope>IDENTIFICATION</scope>
</reference>
<dbReference type="KEGG" id="nnu:104591938"/>
<dbReference type="GeneID" id="104591938"/>
<dbReference type="InterPro" id="IPR014720">
    <property type="entry name" value="dsRBD_dom"/>
</dbReference>
<dbReference type="FunFam" id="1.10.1520.10:FF:000004">
    <property type="entry name" value="Endoribonuclease dicer-like 1"/>
    <property type="match status" value="1"/>
</dbReference>
<evidence type="ECO:0000256" key="1">
    <source>
        <dbReference type="ARBA" id="ARBA00001936"/>
    </source>
</evidence>
<dbReference type="PROSITE" id="PS50137">
    <property type="entry name" value="DS_RBD"/>
    <property type="match status" value="1"/>
</dbReference>
<comment type="cofactor">
    <cofactor evidence="1">
        <name>Mn(2+)</name>
        <dbReference type="ChEBI" id="CHEBI:29035"/>
    </cofactor>
</comment>
<keyword evidence="16" id="KW-0539">Nucleus</keyword>
<dbReference type="GO" id="GO:0005634">
    <property type="term" value="C:nucleus"/>
    <property type="evidence" value="ECO:0000318"/>
    <property type="project" value="GO_Central"/>
</dbReference>
<gene>
    <name evidence="26" type="primary">LOC104591938</name>
</gene>
<dbReference type="FunCoup" id="A0A1U7Z9Y8">
    <property type="interactions" value="3028"/>
</dbReference>
<evidence type="ECO:0000259" key="24">
    <source>
        <dbReference type="PROSITE" id="PS51327"/>
    </source>
</evidence>
<evidence type="ECO:0000313" key="26">
    <source>
        <dbReference type="RefSeq" id="XP_010249397.1"/>
    </source>
</evidence>
<protein>
    <submittedName>
        <fullName evidence="26">Endoribonuclease Dicer homolog 2 isoform X1</fullName>
    </submittedName>
</protein>
<sequence length="1394" mass="158673">MDVTETKNGREPTDPLTFARSYQLEALEKAMRENTIAFLETGSGKTLIAIMLIRAYAHHLRKPSKSIAVFLVPTVVLVAQQAKVVEMHTDLKVGKYWGEMGVDYWDASAWKEELEKYEVFVMTPQILLDALRHSFLKLEIIQLLIFDECHNARGRSPYACIMMEFYHRQLHSNSIHLPRIFGMTASPIKSKVSSSPCAYGKHILELENIMNSKVYTVSNESVLAEFIPFATPKLKFYKQLDTPYSSFHSLAQHITGLKNKHVKSLREDSADESLSKKISRLCEIFLFCLAELGLWLGLKATEFLSAENEVIFWGPKRDTVGDRIVSKFCQDVFQVFSTYVPSGLKWSIGGSVRENVNVGFLTDKVNCLIESLLEYSMIKDLRCIIFVERIITAIVLQSLLSQLPQLCCWKTAYMAGNHSGLQSQSRAEQIKIIEAFHVGKVNIIVATQILEEGLDVQNCNLVIRFDPSATVCSFIQSRGRARMRGSEYLLMIKSGDDSTLSRVKNYLASGDIMRKESLSLSSIPCVPFESEMSNEEFYRVEATGAIVTLSSSVALIYYYCSQLPSDRYFRPTPRFVIDKESKSCTLHLPLSCPIQSVLVDGKADILKKIACLEACKKLHQIGALTDNLIPYLVVEEADAQEFSNTTYDDEQVNYFPAELVNHCPSCSVIEMYHCYVIRLKKNFKYDVPFRDIALLVRHNLGADFENFYFDLEVDWGFVTVNLVYNGTIHLSPDQVLMARRFQITVLRVLIDHSMDKVKDVMDETFQKQILPIVDYILLPFSDNTKCFDWEYVIYDGNDWGKQMHYCRCRSNVHWMHTINGIFCRCMLVNSLVLTPHNGHIYCITHILDDLDANSPMKCYKCKNEDEGVPSYMDYYRSRHGVGLLYEMESLLSGRHIFTVKNWLQRSKHRKEKEPSGATVELPSELCVIILSPLPIDILHSFSLVPSIMHRIESMLLALNLKKLQLDHYMQNVIIPLDKILEAITTKKCEEQFSLESLETLGDSFLKYAVSQQLFKINNHDHEGLLSAKKDRMVSNATLCKLGCDHKLTGFIRNELFDPKLWAIPNDHSTSHEFGEELLSDTRKIYFRGKRRMKNKVVADAVEALIGAYLETGGEVAALIFMDWLGIEVTFVHIPHEKPFLGDPKMHINIRHIESLLKYSFRDPSLLVEALTHGSYMIPEIPRCYQRLEFLGDSVLDYLITTYLYNKYPGASPGLLTDLRSASVNNDSYANAALKAGLHKHILHASPKLHQQISSILNYHEQINLGPTIGWDSEMTFPKVLGDVIESLAGAILVDSEYNKDVVWKSMQPLLEPIVTPDTVKLHPVRELHELCQRHSYVMKPYSVSYKEGLASITIEVEAYGITYSHTCTGENKKTAKRLACKAVLGSLKARMPKI</sequence>
<dbReference type="InterPro" id="IPR011545">
    <property type="entry name" value="DEAD/DEAH_box_helicase_dom"/>
</dbReference>
<dbReference type="Pfam" id="PF00035">
    <property type="entry name" value="dsrm"/>
    <property type="match status" value="1"/>
</dbReference>
<dbReference type="STRING" id="4432.A0A1U7Z9Y8"/>
<dbReference type="Gene3D" id="1.10.1520.10">
    <property type="entry name" value="Ribonuclease III domain"/>
    <property type="match status" value="2"/>
</dbReference>
<dbReference type="Proteomes" id="UP000189703">
    <property type="component" value="Unplaced"/>
</dbReference>
<dbReference type="PANTHER" id="PTHR14950">
    <property type="entry name" value="DICER-RELATED"/>
    <property type="match status" value="1"/>
</dbReference>
<keyword evidence="25" id="KW-1185">Reference proteome</keyword>
<feature type="domain" description="PAZ" evidence="21">
    <location>
        <begin position="810"/>
        <end position="930"/>
    </location>
</feature>
<keyword evidence="9" id="KW-0378">Hydrolase</keyword>
<dbReference type="InterPro" id="IPR027417">
    <property type="entry name" value="P-loop_NTPase"/>
</dbReference>
<evidence type="ECO:0000256" key="14">
    <source>
        <dbReference type="ARBA" id="ARBA00023158"/>
    </source>
</evidence>
<dbReference type="FunFam" id="3.40.50.300:FF:000705">
    <property type="entry name" value="Endoribonuclease dicer-like protein"/>
    <property type="match status" value="1"/>
</dbReference>
<feature type="domain" description="DRBM" evidence="19">
    <location>
        <begin position="1322"/>
        <end position="1389"/>
    </location>
</feature>
<dbReference type="GO" id="GO:0010267">
    <property type="term" value="P:ta-siRNA processing"/>
    <property type="evidence" value="ECO:0007669"/>
    <property type="project" value="UniProtKB-ARBA"/>
</dbReference>
<dbReference type="InterPro" id="IPR038248">
    <property type="entry name" value="Dicer_dimer_sf"/>
</dbReference>
<evidence type="ECO:0000256" key="16">
    <source>
        <dbReference type="ARBA" id="ARBA00023242"/>
    </source>
</evidence>
<feature type="domain" description="Helicase C-terminal" evidence="23">
    <location>
        <begin position="368"/>
        <end position="531"/>
    </location>
</feature>
<dbReference type="SMART" id="SM00535">
    <property type="entry name" value="RIBOc"/>
    <property type="match status" value="2"/>
</dbReference>
<evidence type="ECO:0000256" key="7">
    <source>
        <dbReference type="ARBA" id="ARBA00022741"/>
    </source>
</evidence>
<evidence type="ECO:0000259" key="22">
    <source>
        <dbReference type="PROSITE" id="PS51192"/>
    </source>
</evidence>
<keyword evidence="11" id="KW-0067">ATP-binding</keyword>
<dbReference type="PROSITE" id="PS51194">
    <property type="entry name" value="HELICASE_CTER"/>
    <property type="match status" value="1"/>
</dbReference>
<dbReference type="PANTHER" id="PTHR14950:SF70">
    <property type="entry name" value="ENDORIBONUCLEASE DICER HOMOLOG 2"/>
    <property type="match status" value="1"/>
</dbReference>
<evidence type="ECO:0000256" key="6">
    <source>
        <dbReference type="ARBA" id="ARBA00022737"/>
    </source>
</evidence>
<evidence type="ECO:0000256" key="13">
    <source>
        <dbReference type="ARBA" id="ARBA00022884"/>
    </source>
</evidence>
<keyword evidence="5" id="KW-0479">Metal-binding</keyword>
<dbReference type="SUPFAM" id="SSF69065">
    <property type="entry name" value="RNase III domain-like"/>
    <property type="match status" value="2"/>
</dbReference>
<keyword evidence="7" id="KW-0547">Nucleotide-binding</keyword>
<dbReference type="Pfam" id="PF03368">
    <property type="entry name" value="Dicer_dimer"/>
    <property type="match status" value="1"/>
</dbReference>
<dbReference type="InterPro" id="IPR005034">
    <property type="entry name" value="Dicer_dimerisation"/>
</dbReference>
<evidence type="ECO:0000256" key="2">
    <source>
        <dbReference type="ARBA" id="ARBA00001946"/>
    </source>
</evidence>
<keyword evidence="8" id="KW-0255">Endonuclease</keyword>
<dbReference type="Gene3D" id="3.30.160.20">
    <property type="match status" value="1"/>
</dbReference>
<feature type="domain" description="RNase III" evidence="20">
    <location>
        <begin position="981"/>
        <end position="1113"/>
    </location>
</feature>
<proteinExistence type="inferred from homology"/>
<dbReference type="PROSITE" id="PS51192">
    <property type="entry name" value="HELICASE_ATP_BIND_1"/>
    <property type="match status" value="1"/>
</dbReference>
<dbReference type="Gene3D" id="2.170.260.10">
    <property type="entry name" value="paz domain"/>
    <property type="match status" value="1"/>
</dbReference>
<evidence type="ECO:0000256" key="10">
    <source>
        <dbReference type="ARBA" id="ARBA00022806"/>
    </source>
</evidence>
<dbReference type="InterPro" id="IPR014001">
    <property type="entry name" value="Helicase_ATP-bd"/>
</dbReference>
<dbReference type="PROSITE" id="PS00517">
    <property type="entry name" value="RNASE_3_1"/>
    <property type="match status" value="1"/>
</dbReference>
<evidence type="ECO:0000256" key="18">
    <source>
        <dbReference type="PROSITE-ProRule" id="PRU00657"/>
    </source>
</evidence>
<dbReference type="SUPFAM" id="SSF101690">
    <property type="entry name" value="PAZ domain"/>
    <property type="match status" value="1"/>
</dbReference>
<dbReference type="Gene3D" id="3.40.50.300">
    <property type="entry name" value="P-loop containing nucleotide triphosphate hydrolases"/>
    <property type="match status" value="2"/>
</dbReference>
<dbReference type="RefSeq" id="XP_010249397.1">
    <property type="nucleotide sequence ID" value="XM_010251095.2"/>
</dbReference>
<keyword evidence="13 18" id="KW-0694">RNA-binding</keyword>
<feature type="domain" description="Dicer dsRNA-binding fold" evidence="24">
    <location>
        <begin position="552"/>
        <end position="638"/>
    </location>
</feature>
<organism evidence="25 26">
    <name type="scientific">Nelumbo nucifera</name>
    <name type="common">Sacred lotus</name>
    <dbReference type="NCBI Taxonomy" id="4432"/>
    <lineage>
        <taxon>Eukaryota</taxon>
        <taxon>Viridiplantae</taxon>
        <taxon>Streptophyta</taxon>
        <taxon>Embryophyta</taxon>
        <taxon>Tracheophyta</taxon>
        <taxon>Spermatophyta</taxon>
        <taxon>Magnoliopsida</taxon>
        <taxon>Proteales</taxon>
        <taxon>Nelumbonaceae</taxon>
        <taxon>Nelumbo</taxon>
    </lineage>
</organism>
<dbReference type="GO" id="GO:0005737">
    <property type="term" value="C:cytoplasm"/>
    <property type="evidence" value="ECO:0000318"/>
    <property type="project" value="GO_Central"/>
</dbReference>